<evidence type="ECO:0000256" key="2">
    <source>
        <dbReference type="ARBA" id="ARBA00022741"/>
    </source>
</evidence>
<organism evidence="7 8">
    <name type="scientific">Streptacidiphilus cavernicola</name>
    <dbReference type="NCBI Taxonomy" id="3342716"/>
    <lineage>
        <taxon>Bacteria</taxon>
        <taxon>Bacillati</taxon>
        <taxon>Actinomycetota</taxon>
        <taxon>Actinomycetes</taxon>
        <taxon>Kitasatosporales</taxon>
        <taxon>Streptomycetaceae</taxon>
        <taxon>Streptacidiphilus</taxon>
    </lineage>
</organism>
<dbReference type="GO" id="GO:0004357">
    <property type="term" value="F:glutamate-cysteine ligase activity"/>
    <property type="evidence" value="ECO:0007669"/>
    <property type="project" value="UniProtKB-EC"/>
</dbReference>
<evidence type="ECO:0000256" key="4">
    <source>
        <dbReference type="ARBA" id="ARBA00048819"/>
    </source>
</evidence>
<dbReference type="SUPFAM" id="SSF55931">
    <property type="entry name" value="Glutamine synthetase/guanido kinase"/>
    <property type="match status" value="1"/>
</dbReference>
<dbReference type="NCBIfam" id="TIGR02050">
    <property type="entry name" value="gshA_cyan_rel"/>
    <property type="match status" value="1"/>
</dbReference>
<evidence type="ECO:0000256" key="1">
    <source>
        <dbReference type="ARBA" id="ARBA00022598"/>
    </source>
</evidence>
<name>A0ABV6UJI7_9ACTN</name>
<keyword evidence="8" id="KW-1185">Reference proteome</keyword>
<keyword evidence="2 5" id="KW-0547">Nucleotide-binding</keyword>
<dbReference type="Gene3D" id="3.40.50.11290">
    <property type="match status" value="1"/>
</dbReference>
<dbReference type="PANTHER" id="PTHR34595">
    <property type="entry name" value="BLR5612 PROTEIN"/>
    <property type="match status" value="1"/>
</dbReference>
<dbReference type="EMBL" id="JBHEZZ010000004">
    <property type="protein sequence ID" value="MFC1401611.1"/>
    <property type="molecule type" value="Genomic_DNA"/>
</dbReference>
<dbReference type="PANTHER" id="PTHR34595:SF7">
    <property type="entry name" value="SLL1039 PROTEIN"/>
    <property type="match status" value="1"/>
</dbReference>
<dbReference type="InterPro" id="IPR011793">
    <property type="entry name" value="YbdK"/>
</dbReference>
<comment type="similarity">
    <text evidence="5">Belongs to the glutamate--cysteine ligase type 2 family. YbdK subfamily.</text>
</comment>
<evidence type="ECO:0000256" key="5">
    <source>
        <dbReference type="HAMAP-Rule" id="MF_01609"/>
    </source>
</evidence>
<dbReference type="Gene3D" id="3.30.590.20">
    <property type="match status" value="1"/>
</dbReference>
<dbReference type="Pfam" id="PF04107">
    <property type="entry name" value="GCS2"/>
    <property type="match status" value="1"/>
</dbReference>
<keyword evidence="1 5" id="KW-0436">Ligase</keyword>
<dbReference type="HAMAP" id="MF_01609">
    <property type="entry name" value="Glu_cys_ligase_2"/>
    <property type="match status" value="1"/>
</dbReference>
<evidence type="ECO:0000256" key="3">
    <source>
        <dbReference type="ARBA" id="ARBA00022840"/>
    </source>
</evidence>
<dbReference type="RefSeq" id="WP_030264769.1">
    <property type="nucleotide sequence ID" value="NZ_JBHEZZ010000004.1"/>
</dbReference>
<dbReference type="SUPFAM" id="SSF56059">
    <property type="entry name" value="Glutathione synthetase ATP-binding domain-like"/>
    <property type="match status" value="1"/>
</dbReference>
<dbReference type="InterPro" id="IPR006336">
    <property type="entry name" value="GCS2"/>
</dbReference>
<evidence type="ECO:0000259" key="6">
    <source>
        <dbReference type="Pfam" id="PF14403"/>
    </source>
</evidence>
<sequence length="848" mass="90816">MVVAVGVEEEFHVVDVESRTLVPRARAVLDRLPERGFTTELQQSIVEANSRPHRSLAALLRDLQASRRALNAAAEPLGLALVAAGTAPLAQLGSIDPTDDPRYRRMAENYRVVAEEQLICGAQVHVDVPDRDTGVIAMGLLAPWLPVLLALSASSPFWLGSDTGYASWRTLLWQRWPTTGPAGSFASAAEYDATIAGLVRSGVISDTGMVYYDVRPSAHLQTLELRICDACPRAETVVMITGLFRALVVDACADVAAGAEPPRRGQEWLRAATWRAARSGLEGDLVDPATGLPVPAPRVVRSLLTRLRPALEQTGDWDAVVELAEAALGRGSAAHRLRRLALREGRRAAVDLLVAETRGDRRGRDQSAHRGLLRGYRAEQDEAVTVTGESREPYRAVLEQLERQESAGLRSRIRERDARQWRDGVTFRVDGEDQARLFPYDVVPRLVDGGEWRDLSLGLAQRLRALEAYTHDAYGERTAVRDGVLPARLLEGSAGLRDAGRAPLPGSVRIHVAGMDLVRDAAQGWLVLEDNLRVPSGIAYALAARGLGVLGPGPGTLSLDTVPDLLRRTLLAAAPPLAAADPVLAIVSDGPQNSAWYEHRTLAAAMGVGVFTPDQLTIGQDGRVRAGGGPVDVLYRRIDEDDLAKAMGEDGVPLWPGLLAAVESGRLALANAPGNGVADDKALYAFVPRLIRYYLGEEPLLAQVPTLLPTDDGRLDEILERLPELVVKPVDGHGGAGVVIGPYASPEELARLRAALLEAPDRWVAQDVVSLTSHPTFDGERLEPRVVDLRAFVLAERDGSGPGAVGLRPTVLPAALTRVAAGGSLIVNSSRGGGAKDTWIGAAPACAD</sequence>
<dbReference type="NCBIfam" id="NF010041">
    <property type="entry name" value="PRK13517.1-1"/>
    <property type="match status" value="1"/>
</dbReference>
<dbReference type="Gene3D" id="3.30.1490.270">
    <property type="match status" value="1"/>
</dbReference>
<dbReference type="InterPro" id="IPR051680">
    <property type="entry name" value="ATP-dep_Glu-Cys_Ligase-2"/>
</dbReference>
<evidence type="ECO:0000313" key="8">
    <source>
        <dbReference type="Proteomes" id="UP001592528"/>
    </source>
</evidence>
<accession>A0ABV6UJI7</accession>
<comment type="caution">
    <text evidence="7">The sequence shown here is derived from an EMBL/GenBank/DDBJ whole genome shotgun (WGS) entry which is preliminary data.</text>
</comment>
<evidence type="ECO:0000313" key="7">
    <source>
        <dbReference type="EMBL" id="MFC1401611.1"/>
    </source>
</evidence>
<gene>
    <name evidence="7" type="ORF">ACEZDJ_09955</name>
</gene>
<proteinExistence type="inferred from homology"/>
<keyword evidence="3 5" id="KW-0067">ATP-binding</keyword>
<comment type="function">
    <text evidence="5">ATP-dependent carboxylate-amine ligase which exhibits weak glutamate--cysteine ligase activity.</text>
</comment>
<dbReference type="Proteomes" id="UP001592528">
    <property type="component" value="Unassembled WGS sequence"/>
</dbReference>
<dbReference type="EC" id="6.3.2.2" evidence="5"/>
<comment type="catalytic activity">
    <reaction evidence="4 5">
        <text>L-cysteine + L-glutamate + ATP = gamma-L-glutamyl-L-cysteine + ADP + phosphate + H(+)</text>
        <dbReference type="Rhea" id="RHEA:13285"/>
        <dbReference type="ChEBI" id="CHEBI:15378"/>
        <dbReference type="ChEBI" id="CHEBI:29985"/>
        <dbReference type="ChEBI" id="CHEBI:30616"/>
        <dbReference type="ChEBI" id="CHEBI:35235"/>
        <dbReference type="ChEBI" id="CHEBI:43474"/>
        <dbReference type="ChEBI" id="CHEBI:58173"/>
        <dbReference type="ChEBI" id="CHEBI:456216"/>
        <dbReference type="EC" id="6.3.2.2"/>
    </reaction>
</comment>
<dbReference type="Pfam" id="PF14403">
    <property type="entry name" value="CP_ATPgrasp_2"/>
    <property type="match status" value="1"/>
</dbReference>
<protein>
    <recommendedName>
        <fullName evidence="5">Putative glutamate--cysteine ligase 2</fullName>
        <ecNumber evidence="5">6.3.2.2</ecNumber>
    </recommendedName>
    <alternativeName>
        <fullName evidence="5">Gamma-glutamylcysteine synthetase 2</fullName>
        <shortName evidence="5">GCS 2</shortName>
        <shortName evidence="5">Gamma-GCS 2</shortName>
    </alternativeName>
</protein>
<dbReference type="InterPro" id="IPR025841">
    <property type="entry name" value="CP_ATPgrasp_2"/>
</dbReference>
<dbReference type="InterPro" id="IPR014746">
    <property type="entry name" value="Gln_synth/guanido_kin_cat_dom"/>
</dbReference>
<feature type="domain" description="Circularly permuted ATP-grasp type 2" evidence="6">
    <location>
        <begin position="444"/>
        <end position="820"/>
    </location>
</feature>
<reference evidence="7 8" key="1">
    <citation type="submission" date="2024-09" db="EMBL/GenBank/DDBJ databases">
        <authorList>
            <person name="Lee S.D."/>
        </authorList>
    </citation>
    <scope>NUCLEOTIDE SEQUENCE [LARGE SCALE GENOMIC DNA]</scope>
    <source>
        <strain evidence="7 8">N1-5</strain>
    </source>
</reference>